<reference evidence="2 3" key="1">
    <citation type="journal article" date="2019" name="Int. J. Syst. Evol. Microbiol.">
        <title>The Global Catalogue of Microorganisms (GCM) 10K type strain sequencing project: providing services to taxonomists for standard genome sequencing and annotation.</title>
        <authorList>
            <consortium name="The Broad Institute Genomics Platform"/>
            <consortium name="The Broad Institute Genome Sequencing Center for Infectious Disease"/>
            <person name="Wu L."/>
            <person name="Ma J."/>
        </authorList>
    </citation>
    <scope>NUCLEOTIDE SEQUENCE [LARGE SCALE GENOMIC DNA]</scope>
    <source>
        <strain evidence="2 3">JCM 3325</strain>
    </source>
</reference>
<keyword evidence="3" id="KW-1185">Reference proteome</keyword>
<feature type="transmembrane region" description="Helical" evidence="1">
    <location>
        <begin position="31"/>
        <end position="49"/>
    </location>
</feature>
<dbReference type="Proteomes" id="UP001501231">
    <property type="component" value="Unassembled WGS sequence"/>
</dbReference>
<accession>A0ABN3JPL5</accession>
<keyword evidence="1" id="KW-0472">Membrane</keyword>
<evidence type="ECO:0000313" key="2">
    <source>
        <dbReference type="EMBL" id="GAA2436688.1"/>
    </source>
</evidence>
<evidence type="ECO:0000313" key="3">
    <source>
        <dbReference type="Proteomes" id="UP001501231"/>
    </source>
</evidence>
<proteinExistence type="predicted"/>
<evidence type="ECO:0000256" key="1">
    <source>
        <dbReference type="SAM" id="Phobius"/>
    </source>
</evidence>
<protein>
    <recommendedName>
        <fullName evidence="4">Holin</fullName>
    </recommendedName>
</protein>
<gene>
    <name evidence="2" type="ORF">GCM10010191_59330</name>
</gene>
<comment type="caution">
    <text evidence="2">The sequence shown here is derived from an EMBL/GenBank/DDBJ whole genome shotgun (WGS) entry which is preliminary data.</text>
</comment>
<keyword evidence="1" id="KW-0812">Transmembrane</keyword>
<dbReference type="EMBL" id="BAAARW010000021">
    <property type="protein sequence ID" value="GAA2436688.1"/>
    <property type="molecule type" value="Genomic_DNA"/>
</dbReference>
<evidence type="ECO:0008006" key="4">
    <source>
        <dbReference type="Google" id="ProtNLM"/>
    </source>
</evidence>
<organism evidence="2 3">
    <name type="scientific">Actinomadura vinacea</name>
    <dbReference type="NCBI Taxonomy" id="115336"/>
    <lineage>
        <taxon>Bacteria</taxon>
        <taxon>Bacillati</taxon>
        <taxon>Actinomycetota</taxon>
        <taxon>Actinomycetes</taxon>
        <taxon>Streptosporangiales</taxon>
        <taxon>Thermomonosporaceae</taxon>
        <taxon>Actinomadura</taxon>
    </lineage>
</organism>
<name>A0ABN3JPL5_9ACTN</name>
<keyword evidence="1" id="KW-1133">Transmembrane helix</keyword>
<sequence length="71" mass="7069">MISLRALTILTVTALVAAVTAALALADGNGWPAALLAAGTAAGGTLGILPRLIDNPAPRAPDDRDQGKQLP</sequence>